<dbReference type="AlphaFoldDB" id="A0AAV0V236"/>
<sequence>MELDQAGSRFGVAVLPIPRLLGAMTCVSRGNNRLVLLTSAEDVREICASTRKCINHGPSELVCTRAARGSIRGRVRLGEQEDNKTTVVPANEGSRGLARHGLGHGQVETYAFAVELHGLCATYNVKLKEEVVVVFRDGSFVAYDED</sequence>
<reference evidence="1" key="1">
    <citation type="submission" date="2022-12" db="EMBL/GenBank/DDBJ databases">
        <authorList>
            <person name="Webb A."/>
        </authorList>
    </citation>
    <scope>NUCLEOTIDE SEQUENCE</scope>
    <source>
        <strain evidence="1">Pd1</strain>
    </source>
</reference>
<protein>
    <submittedName>
        <fullName evidence="1">Uncharacterized protein</fullName>
    </submittedName>
</protein>
<dbReference type="Proteomes" id="UP001162029">
    <property type="component" value="Unassembled WGS sequence"/>
</dbReference>
<organism evidence="1 2">
    <name type="scientific">Peronospora destructor</name>
    <dbReference type="NCBI Taxonomy" id="86335"/>
    <lineage>
        <taxon>Eukaryota</taxon>
        <taxon>Sar</taxon>
        <taxon>Stramenopiles</taxon>
        <taxon>Oomycota</taxon>
        <taxon>Peronosporomycetes</taxon>
        <taxon>Peronosporales</taxon>
        <taxon>Peronosporaceae</taxon>
        <taxon>Peronospora</taxon>
    </lineage>
</organism>
<comment type="caution">
    <text evidence="1">The sequence shown here is derived from an EMBL/GenBank/DDBJ whole genome shotgun (WGS) entry which is preliminary data.</text>
</comment>
<name>A0AAV0V236_9STRA</name>
<gene>
    <name evidence="1" type="ORF">PDE001_LOCUS7950</name>
</gene>
<evidence type="ECO:0000313" key="1">
    <source>
        <dbReference type="EMBL" id="CAI5741724.1"/>
    </source>
</evidence>
<accession>A0AAV0V236</accession>
<proteinExistence type="predicted"/>
<dbReference type="EMBL" id="CANTFM010001611">
    <property type="protein sequence ID" value="CAI5741724.1"/>
    <property type="molecule type" value="Genomic_DNA"/>
</dbReference>
<keyword evidence="2" id="KW-1185">Reference proteome</keyword>
<evidence type="ECO:0000313" key="2">
    <source>
        <dbReference type="Proteomes" id="UP001162029"/>
    </source>
</evidence>